<comment type="similarity">
    <text evidence="1">Belongs to the leguminous lectin family.</text>
</comment>
<comment type="caution">
    <text evidence="4">The sequence shown here is derived from an EMBL/GenBank/DDBJ whole genome shotgun (WGS) entry which is preliminary data.</text>
</comment>
<evidence type="ECO:0000259" key="3">
    <source>
        <dbReference type="Pfam" id="PF00139"/>
    </source>
</evidence>
<protein>
    <recommendedName>
        <fullName evidence="3">Legume lectin domain-containing protein</fullName>
    </recommendedName>
</protein>
<dbReference type="PANTHER" id="PTHR32401:SF49">
    <property type="entry name" value="OS10G0129200 PROTEIN"/>
    <property type="match status" value="1"/>
</dbReference>
<dbReference type="AlphaFoldDB" id="A0A834FW88"/>
<dbReference type="InterPro" id="IPR050258">
    <property type="entry name" value="Leguminous_Lectin"/>
</dbReference>
<organism evidence="4 5">
    <name type="scientific">Rhododendron simsii</name>
    <name type="common">Sims's rhododendron</name>
    <dbReference type="NCBI Taxonomy" id="118357"/>
    <lineage>
        <taxon>Eukaryota</taxon>
        <taxon>Viridiplantae</taxon>
        <taxon>Streptophyta</taxon>
        <taxon>Embryophyta</taxon>
        <taxon>Tracheophyta</taxon>
        <taxon>Spermatophyta</taxon>
        <taxon>Magnoliopsida</taxon>
        <taxon>eudicotyledons</taxon>
        <taxon>Gunneridae</taxon>
        <taxon>Pentapetalae</taxon>
        <taxon>asterids</taxon>
        <taxon>Ericales</taxon>
        <taxon>Ericaceae</taxon>
        <taxon>Ericoideae</taxon>
        <taxon>Rhodoreae</taxon>
        <taxon>Rhododendron</taxon>
    </lineage>
</organism>
<name>A0A834FW88_RHOSS</name>
<dbReference type="OrthoDB" id="2014828at2759"/>
<dbReference type="PROSITE" id="PS00307">
    <property type="entry name" value="LECTIN_LEGUME_BETA"/>
    <property type="match status" value="1"/>
</dbReference>
<dbReference type="CDD" id="cd06899">
    <property type="entry name" value="lectin_legume_LecRK_Arcelin_ConA"/>
    <property type="match status" value="1"/>
</dbReference>
<gene>
    <name evidence="4" type="ORF">RHSIM_RhsimUnG0176100</name>
</gene>
<dbReference type="InterPro" id="IPR013320">
    <property type="entry name" value="ConA-like_dom_sf"/>
</dbReference>
<evidence type="ECO:0000313" key="5">
    <source>
        <dbReference type="Proteomes" id="UP000626092"/>
    </source>
</evidence>
<feature type="domain" description="Legume lectin" evidence="3">
    <location>
        <begin position="106"/>
        <end position="346"/>
    </location>
</feature>
<dbReference type="PANTHER" id="PTHR32401">
    <property type="entry name" value="CONCANAVALIN A-LIKE LECTIN FAMILY PROTEIN"/>
    <property type="match status" value="1"/>
</dbReference>
<proteinExistence type="inferred from homology"/>
<evidence type="ECO:0000313" key="4">
    <source>
        <dbReference type="EMBL" id="KAF7112958.1"/>
    </source>
</evidence>
<keyword evidence="5" id="KW-1185">Reference proteome</keyword>
<dbReference type="Pfam" id="PF00139">
    <property type="entry name" value="Lectin_legB"/>
    <property type="match status" value="1"/>
</dbReference>
<dbReference type="EMBL" id="WJXA01000397">
    <property type="protein sequence ID" value="KAF7112958.1"/>
    <property type="molecule type" value="Genomic_DNA"/>
</dbReference>
<dbReference type="InterPro" id="IPR000985">
    <property type="entry name" value="Lectin_LegA_CS"/>
</dbReference>
<dbReference type="InterPro" id="IPR001220">
    <property type="entry name" value="Legume_lectin_dom"/>
</dbReference>
<dbReference type="Gene3D" id="2.60.120.200">
    <property type="match status" value="1"/>
</dbReference>
<evidence type="ECO:0000256" key="1">
    <source>
        <dbReference type="ARBA" id="ARBA00007606"/>
    </source>
</evidence>
<dbReference type="SUPFAM" id="SSF49899">
    <property type="entry name" value="Concanavalin A-like lectins/glucanases"/>
    <property type="match status" value="1"/>
</dbReference>
<dbReference type="InterPro" id="IPR019825">
    <property type="entry name" value="Lectin_legB_Mn/Ca_BS"/>
</dbReference>
<keyword evidence="2" id="KW-0430">Lectin</keyword>
<evidence type="ECO:0000256" key="2">
    <source>
        <dbReference type="ARBA" id="ARBA00022734"/>
    </source>
</evidence>
<sequence length="356" mass="39428">MISLRIVMFSKGRNSELLRLAKVAYLISMTSSKANGLVGFCDLNLYLPLELEPRGSLILRLFKCQKLMQNTTLNFLPTAMAIFNFQILLYSLSISFCILFPQTTSLTFNLTNLGNPDQKANIKTFGAAYISPGGLQVTSNERSANMQQQVGKATYIDRLHLWDNSTGKLADFSTHFVFVIDSEGRPNYADGLAFFLAPDGSKITAGGAIGLPIDPVTIVPTSPFVAVEFDTFQNGWDPVNVGRARHVGIDVNSLTSSVTAVWSSAHGRENEAWITYDSSSYNLSVVFTSYNGYNSRVKGSIDFIVDLRNYLPEWVTIGFSASTGSYFEQNTVKSWEFSSSLEIDETKIIELELKNK</sequence>
<dbReference type="Proteomes" id="UP000626092">
    <property type="component" value="Unassembled WGS sequence"/>
</dbReference>
<dbReference type="GO" id="GO:0030246">
    <property type="term" value="F:carbohydrate binding"/>
    <property type="evidence" value="ECO:0007669"/>
    <property type="project" value="UniProtKB-KW"/>
</dbReference>
<dbReference type="PROSITE" id="PS00308">
    <property type="entry name" value="LECTIN_LEGUME_ALPHA"/>
    <property type="match status" value="1"/>
</dbReference>
<reference evidence="4" key="1">
    <citation type="submission" date="2019-11" db="EMBL/GenBank/DDBJ databases">
        <authorList>
            <person name="Liu Y."/>
            <person name="Hou J."/>
            <person name="Li T.-Q."/>
            <person name="Guan C.-H."/>
            <person name="Wu X."/>
            <person name="Wu H.-Z."/>
            <person name="Ling F."/>
            <person name="Zhang R."/>
            <person name="Shi X.-G."/>
            <person name="Ren J.-P."/>
            <person name="Chen E.-F."/>
            <person name="Sun J.-M."/>
        </authorList>
    </citation>
    <scope>NUCLEOTIDE SEQUENCE</scope>
    <source>
        <strain evidence="4">Adult_tree_wgs_1</strain>
        <tissue evidence="4">Leaves</tissue>
    </source>
</reference>
<accession>A0A834FW88</accession>